<evidence type="ECO:0000313" key="4">
    <source>
        <dbReference type="EMBL" id="GAP62555.1"/>
    </source>
</evidence>
<dbReference type="InterPro" id="IPR026464">
    <property type="entry name" value="NosD_copper_fam"/>
</dbReference>
<dbReference type="InterPro" id="IPR012334">
    <property type="entry name" value="Pectin_lyas_fold"/>
</dbReference>
<dbReference type="InParanoid" id="A0A0M8K651"/>
<gene>
    <name evidence="4" type="primary">nosD</name>
    <name evidence="4" type="ORF">ARMA_0978</name>
</gene>
<dbReference type="InterPro" id="IPR006626">
    <property type="entry name" value="PbH1"/>
</dbReference>
<dbReference type="Proteomes" id="UP000037784">
    <property type="component" value="Unassembled WGS sequence"/>
</dbReference>
<proteinExistence type="predicted"/>
<dbReference type="AlphaFoldDB" id="A0A0M8K651"/>
<keyword evidence="2" id="KW-0812">Transmembrane</keyword>
<keyword evidence="5" id="KW-1185">Reference proteome</keyword>
<keyword evidence="1" id="KW-0677">Repeat</keyword>
<dbReference type="SMART" id="SM00722">
    <property type="entry name" value="CASH"/>
    <property type="match status" value="2"/>
</dbReference>
<dbReference type="EMBL" id="BBZA01000063">
    <property type="protein sequence ID" value="GAP62555.1"/>
    <property type="molecule type" value="Genomic_DNA"/>
</dbReference>
<reference evidence="5" key="1">
    <citation type="submission" date="2015-08" db="EMBL/GenBank/DDBJ databases">
        <title>Draft Genome Sequence of a Heterotrophic Facultative Anaerobic Bacterium Ardenticatena maritima Strain 110S.</title>
        <authorList>
            <person name="Kawaichi S."/>
            <person name="Yoshida T."/>
            <person name="Sako Y."/>
            <person name="Nakamura R."/>
        </authorList>
    </citation>
    <scope>NUCLEOTIDE SEQUENCE [LARGE SCALE GENOMIC DNA]</scope>
    <source>
        <strain evidence="5">110S</strain>
    </source>
</reference>
<organism evidence="4 5">
    <name type="scientific">Ardenticatena maritima</name>
    <dbReference type="NCBI Taxonomy" id="872965"/>
    <lineage>
        <taxon>Bacteria</taxon>
        <taxon>Bacillati</taxon>
        <taxon>Chloroflexota</taxon>
        <taxon>Ardenticatenia</taxon>
        <taxon>Ardenticatenales</taxon>
        <taxon>Ardenticatenaceae</taxon>
        <taxon>Ardenticatena</taxon>
    </lineage>
</organism>
<keyword evidence="2" id="KW-0472">Membrane</keyword>
<dbReference type="PANTHER" id="PTHR22990:SF15">
    <property type="entry name" value="F-BOX ONLY PROTEIN 10"/>
    <property type="match status" value="1"/>
</dbReference>
<accession>A0A0M8K651</accession>
<dbReference type="OrthoDB" id="159063at2"/>
<evidence type="ECO:0000256" key="2">
    <source>
        <dbReference type="SAM" id="Phobius"/>
    </source>
</evidence>
<dbReference type="PANTHER" id="PTHR22990">
    <property type="entry name" value="F-BOX ONLY PROTEIN"/>
    <property type="match status" value="1"/>
</dbReference>
<evidence type="ECO:0000259" key="3">
    <source>
        <dbReference type="SMART" id="SM00722"/>
    </source>
</evidence>
<protein>
    <submittedName>
        <fullName evidence="4">Nitrous oxidase accessory protein</fullName>
    </submittedName>
</protein>
<evidence type="ECO:0000313" key="5">
    <source>
        <dbReference type="Proteomes" id="UP000037784"/>
    </source>
</evidence>
<dbReference type="InterPro" id="IPR051550">
    <property type="entry name" value="SCF-Subunits/Alg-Epimerases"/>
</dbReference>
<dbReference type="NCBIfam" id="TIGR04247">
    <property type="entry name" value="NosD_copper_fam"/>
    <property type="match status" value="1"/>
</dbReference>
<sequence>MKPLRLVFYTIFLIVLGGRFSLPPTLADDATIIVGGEGGAWHDLQAALDAAPEGALVEVHGGTYTGHIEISKPLTLRGVNWPVIDGLNQGSIISISAPDVTISGFVIRNSGSSLDEENAGIESEAPRTVIENNRFENILFGVYLREAHNSVIRANTFVGKEVDLPRRGDAIRVWSSHNTTIEGNRVSRGRDVVLWYSEHLLVRENIVEDGRYGLHFMYCDDADVSRNILRHNSVGAFLMYSRRLHLHHNRIESNRGPSGYGVGLKDMDDAIIEENIFADNRIGAFLDNSPREVDSTMRFAHNVFAYNDIGVAMLPSVKRNEFYANSFIENVQQVAIEGGSGGDLSGNTWQGNYWSDYAGFDANNDGIGDVPYRAQRLFENLTERKPETRILLYSPVMQAVEFAARVAPLVQPQPKFEDTQPRMQPSFPQGIPALPPPSPIPMLLLGVSLLSIAGGIMLVAMPRRKQTHLHIAQVGV</sequence>
<dbReference type="InterPro" id="IPR007742">
    <property type="entry name" value="NosD_dom"/>
</dbReference>
<name>A0A0M8K651_9CHLR</name>
<dbReference type="Gene3D" id="2.160.20.10">
    <property type="entry name" value="Single-stranded right-handed beta-helix, Pectin lyase-like"/>
    <property type="match status" value="2"/>
</dbReference>
<keyword evidence="2" id="KW-1133">Transmembrane helix</keyword>
<dbReference type="InterPro" id="IPR011050">
    <property type="entry name" value="Pectin_lyase_fold/virulence"/>
</dbReference>
<feature type="transmembrane region" description="Helical" evidence="2">
    <location>
        <begin position="440"/>
        <end position="460"/>
    </location>
</feature>
<dbReference type="SUPFAM" id="SSF51126">
    <property type="entry name" value="Pectin lyase-like"/>
    <property type="match status" value="1"/>
</dbReference>
<evidence type="ECO:0000256" key="1">
    <source>
        <dbReference type="ARBA" id="ARBA00022737"/>
    </source>
</evidence>
<dbReference type="RefSeq" id="WP_054492470.1">
    <property type="nucleotide sequence ID" value="NZ_BBZA01000063.1"/>
</dbReference>
<dbReference type="Pfam" id="PF05048">
    <property type="entry name" value="NosD"/>
    <property type="match status" value="1"/>
</dbReference>
<dbReference type="InterPro" id="IPR006633">
    <property type="entry name" value="Carb-bd_sugar_hydrolysis-dom"/>
</dbReference>
<dbReference type="SMART" id="SM00710">
    <property type="entry name" value="PbH1"/>
    <property type="match status" value="9"/>
</dbReference>
<comment type="caution">
    <text evidence="4">The sequence shown here is derived from an EMBL/GenBank/DDBJ whole genome shotgun (WGS) entry which is preliminary data.</text>
</comment>
<feature type="domain" description="Carbohydrate-binding/sugar hydrolysis" evidence="3">
    <location>
        <begin position="51"/>
        <end position="193"/>
    </location>
</feature>
<feature type="domain" description="Carbohydrate-binding/sugar hydrolysis" evidence="3">
    <location>
        <begin position="201"/>
        <end position="370"/>
    </location>
</feature>